<protein>
    <submittedName>
        <fullName evidence="3">O-antigen ligase family protein</fullName>
    </submittedName>
</protein>
<feature type="transmembrane region" description="Helical" evidence="1">
    <location>
        <begin position="199"/>
        <end position="215"/>
    </location>
</feature>
<evidence type="ECO:0000313" key="2">
    <source>
        <dbReference type="EMBL" id="ASB39571.1"/>
    </source>
</evidence>
<dbReference type="EMBL" id="CP065321">
    <property type="protein sequence ID" value="QQR28862.1"/>
    <property type="molecule type" value="Genomic_DNA"/>
</dbReference>
<dbReference type="Pfam" id="PF13425">
    <property type="entry name" value="O-antigen_lig"/>
    <property type="match status" value="1"/>
</dbReference>
<feature type="transmembrane region" description="Helical" evidence="1">
    <location>
        <begin position="245"/>
        <end position="266"/>
    </location>
</feature>
<sequence>MDISNLRKKLTGVGGGFLFAVMALQPPLDVLSYFMNEYGSTLITTALRAVLLFAVFVYGFIVETERRRYLIFGGVIAGFWLLHALNCFRLGYQDPLGDLGEYLKLVQFPLWTLAFTTLLQSCDGLESHISGALAVNFCTVLLVIGLSYLTGSPVYTYDSPSRGVKMGLLGWFSNHNGQSAIVCMLVIGLLLWAYHTRRVWIFTLASALGFTLLYFTGTRLAYYSAMLTALGLCFFVLISGGRMRLCCIPLAAALVLLVLFKGVSIMETRQTLTGESFQICQEPTDEIMGEYKDYVYDSREIPPEIEERITRVYEDVYGGLSFAGGTLLGDLLDRFGTERVMKAYNYTTKATTLYDGRTKKLKAMELLWEEQDAPTRLLGFERSNVAIGPNLYGPENDISALPYYYGYMGFALFIGFIGYIFLPIAISCVKNLQGLGSLLTVDFGAWLMLLVLGLGAGQLSGNVLQNPSASVYLSLAAAELCHITKAYGSGRLRARYERRQGLTIIQSPVIKGGG</sequence>
<accession>A0A1Z2XMD6</accession>
<feature type="transmembrane region" description="Helical" evidence="1">
    <location>
        <begin position="105"/>
        <end position="122"/>
    </location>
</feature>
<gene>
    <name evidence="2" type="ORF">ADH66_02190</name>
    <name evidence="3" type="ORF">I5Q82_12230</name>
</gene>
<feature type="transmembrane region" description="Helical" evidence="1">
    <location>
        <begin position="134"/>
        <end position="157"/>
    </location>
</feature>
<keyword evidence="3" id="KW-0436">Ligase</keyword>
<keyword evidence="1" id="KW-1133">Transmembrane helix</keyword>
<feature type="transmembrane region" description="Helical" evidence="1">
    <location>
        <begin position="221"/>
        <end position="238"/>
    </location>
</feature>
<evidence type="ECO:0000256" key="1">
    <source>
        <dbReference type="SAM" id="Phobius"/>
    </source>
</evidence>
<dbReference type="GO" id="GO:0016874">
    <property type="term" value="F:ligase activity"/>
    <property type="evidence" value="ECO:0007669"/>
    <property type="project" value="UniProtKB-KW"/>
</dbReference>
<keyword evidence="1" id="KW-0472">Membrane</keyword>
<reference evidence="2" key="1">
    <citation type="journal article" date="2017" name="Genome Announc.">
        <title>High-Quality Whole-Genome Sequences of the Oligo-Mouse-Microbiota Bacterial Community.</title>
        <authorList>
            <person name="Garzetti D."/>
            <person name="Brugiroux S."/>
            <person name="Bunk B."/>
            <person name="Pukall R."/>
            <person name="McCoy K.D."/>
            <person name="Macpherson A.J."/>
            <person name="Stecher B."/>
        </authorList>
    </citation>
    <scope>NUCLEOTIDE SEQUENCE</scope>
    <source>
        <strain evidence="2">KB18</strain>
    </source>
</reference>
<name>A0A1Z2XMD6_9FIRM</name>
<evidence type="ECO:0000313" key="3">
    <source>
        <dbReference type="EMBL" id="QQR28862.1"/>
    </source>
</evidence>
<reference evidence="4" key="2">
    <citation type="submission" date="2017-05" db="EMBL/GenBank/DDBJ databases">
        <title>Improved OligoMM genomes.</title>
        <authorList>
            <person name="Garzetti D."/>
        </authorList>
    </citation>
    <scope>NUCLEOTIDE SEQUENCE [LARGE SCALE GENOMIC DNA]</scope>
    <source>
        <strain evidence="4">KB18</strain>
    </source>
</reference>
<dbReference type="KEGG" id="amur:ADH66_02190"/>
<feature type="transmembrane region" description="Helical" evidence="1">
    <location>
        <begin position="177"/>
        <end position="194"/>
    </location>
</feature>
<dbReference type="InterPro" id="IPR049504">
    <property type="entry name" value="O-antigen_lig"/>
</dbReference>
<evidence type="ECO:0000313" key="5">
    <source>
        <dbReference type="Proteomes" id="UP000596035"/>
    </source>
</evidence>
<keyword evidence="4" id="KW-1185">Reference proteome</keyword>
<feature type="transmembrane region" description="Helical" evidence="1">
    <location>
        <begin position="69"/>
        <end position="85"/>
    </location>
</feature>
<dbReference type="Proteomes" id="UP000596035">
    <property type="component" value="Chromosome"/>
</dbReference>
<feature type="transmembrane region" description="Helical" evidence="1">
    <location>
        <begin position="39"/>
        <end position="62"/>
    </location>
</feature>
<dbReference type="EMBL" id="CP021422">
    <property type="protein sequence ID" value="ASB39571.1"/>
    <property type="molecule type" value="Genomic_DNA"/>
</dbReference>
<feature type="transmembrane region" description="Helical" evidence="1">
    <location>
        <begin position="438"/>
        <end position="457"/>
    </location>
</feature>
<dbReference type="RefSeq" id="WP_066536255.1">
    <property type="nucleotide sequence ID" value="NZ_CP021422.1"/>
</dbReference>
<dbReference type="Proteomes" id="UP000196710">
    <property type="component" value="Chromosome"/>
</dbReference>
<organism evidence="3 5">
    <name type="scientific">Acutalibacter muris</name>
    <dbReference type="NCBI Taxonomy" id="1796620"/>
    <lineage>
        <taxon>Bacteria</taxon>
        <taxon>Bacillati</taxon>
        <taxon>Bacillota</taxon>
        <taxon>Clostridia</taxon>
        <taxon>Eubacteriales</taxon>
        <taxon>Acutalibacteraceae</taxon>
        <taxon>Acutalibacter</taxon>
    </lineage>
</organism>
<keyword evidence="1" id="KW-0812">Transmembrane</keyword>
<proteinExistence type="predicted"/>
<dbReference type="AlphaFoldDB" id="A0A1Z2XMD6"/>
<feature type="transmembrane region" description="Helical" evidence="1">
    <location>
        <begin position="404"/>
        <end position="426"/>
    </location>
</feature>
<evidence type="ECO:0000313" key="4">
    <source>
        <dbReference type="Proteomes" id="UP000196710"/>
    </source>
</evidence>
<reference evidence="3 5" key="3">
    <citation type="submission" date="2020-11" db="EMBL/GenBank/DDBJ databases">
        <title>Closed and high quality bacterial genomes of the OMM12 community.</title>
        <authorList>
            <person name="Marbouty M."/>
            <person name="Lamy-Besnier Q."/>
            <person name="Debarbieux L."/>
            <person name="Koszul R."/>
        </authorList>
    </citation>
    <scope>NUCLEOTIDE SEQUENCE [LARGE SCALE GENOMIC DNA]</scope>
    <source>
        <strain evidence="3 5">KB18</strain>
    </source>
</reference>